<dbReference type="Proteomes" id="UP000050761">
    <property type="component" value="Unassembled WGS sequence"/>
</dbReference>
<accession>A0A3P8AAV9</accession>
<dbReference type="PANTHER" id="PTHR45665">
    <property type="entry name" value="AQUAPORIN-8"/>
    <property type="match status" value="1"/>
</dbReference>
<evidence type="ECO:0000256" key="6">
    <source>
        <dbReference type="ARBA" id="ARBA00022989"/>
    </source>
</evidence>
<keyword evidence="4 8" id="KW-0812">Transmembrane</keyword>
<sequence>MFCYYLEDEDSPYSIRSCRSGLPLRPFYCKEGLVQGSGGHVNPAVTIGLTAAGKTPIFDAVLYIVSQLLGGVVGALITRGLIAEILTTYLLVQTVLLTAVDSTTDLAPLAIGFIIIVDILAVTRNCREKASQLRSDASMHCSAEEDDAAMLSDLIKSTVQLRRTPARLPTADHHGKKFIGDGGIRVVCLAVRFTPFVCRGLITDQEKIEAQWTALAHSIDRFDSVCIVHGALSEHSWYGSVLKMYTMVEVLREHYFNKMPMSCTGIQRQLSLNFCKETDILFLVCSCAVVLIAVSA</sequence>
<evidence type="ECO:0000256" key="1">
    <source>
        <dbReference type="ARBA" id="ARBA00004127"/>
    </source>
</evidence>
<keyword evidence="6 9" id="KW-1133">Transmembrane helix</keyword>
<organism evidence="10">
    <name type="scientific">Heligmosomoides polygyrus</name>
    <name type="common">Parasitic roundworm</name>
    <dbReference type="NCBI Taxonomy" id="6339"/>
    <lineage>
        <taxon>Eukaryota</taxon>
        <taxon>Metazoa</taxon>
        <taxon>Ecdysozoa</taxon>
        <taxon>Nematoda</taxon>
        <taxon>Chromadorea</taxon>
        <taxon>Rhabditida</taxon>
        <taxon>Rhabditina</taxon>
        <taxon>Rhabditomorpha</taxon>
        <taxon>Strongyloidea</taxon>
        <taxon>Heligmosomidae</taxon>
        <taxon>Heligmosomoides</taxon>
    </lineage>
</organism>
<dbReference type="GO" id="GO:0015250">
    <property type="term" value="F:water channel activity"/>
    <property type="evidence" value="ECO:0007669"/>
    <property type="project" value="UniProtKB-ARBA"/>
</dbReference>
<dbReference type="InterPro" id="IPR034294">
    <property type="entry name" value="Aquaporin_transptr"/>
</dbReference>
<feature type="transmembrane region" description="Helical" evidence="9">
    <location>
        <begin position="60"/>
        <end position="77"/>
    </location>
</feature>
<dbReference type="PANTHER" id="PTHR45665:SF9">
    <property type="entry name" value="AQUAPORIN-8"/>
    <property type="match status" value="1"/>
</dbReference>
<dbReference type="Gene3D" id="1.20.1080.10">
    <property type="entry name" value="Glycerol uptake facilitator protein"/>
    <property type="match status" value="1"/>
</dbReference>
<keyword evidence="5" id="KW-0677">Repeat</keyword>
<dbReference type="GO" id="GO:0005737">
    <property type="term" value="C:cytoplasm"/>
    <property type="evidence" value="ECO:0007669"/>
    <property type="project" value="UniProtKB-ARBA"/>
</dbReference>
<reference evidence="10 11" key="1">
    <citation type="submission" date="2018-11" db="EMBL/GenBank/DDBJ databases">
        <authorList>
            <consortium name="Pathogen Informatics"/>
        </authorList>
    </citation>
    <scope>NUCLEOTIDE SEQUENCE [LARGE SCALE GENOMIC DNA]</scope>
</reference>
<dbReference type="EMBL" id="UZAH01027039">
    <property type="protein sequence ID" value="VDO87993.1"/>
    <property type="molecule type" value="Genomic_DNA"/>
</dbReference>
<dbReference type="GO" id="GO:0019755">
    <property type="term" value="P:one-carbon compound transport"/>
    <property type="evidence" value="ECO:0007669"/>
    <property type="project" value="UniProtKB-ARBA"/>
</dbReference>
<reference evidence="12" key="2">
    <citation type="submission" date="2019-09" db="UniProtKB">
        <authorList>
            <consortium name="WormBaseParasite"/>
        </authorList>
    </citation>
    <scope>IDENTIFICATION</scope>
</reference>
<evidence type="ECO:0000256" key="2">
    <source>
        <dbReference type="ARBA" id="ARBA00006175"/>
    </source>
</evidence>
<evidence type="ECO:0000256" key="3">
    <source>
        <dbReference type="ARBA" id="ARBA00022448"/>
    </source>
</evidence>
<keyword evidence="7 9" id="KW-0472">Membrane</keyword>
<dbReference type="GO" id="GO:0016020">
    <property type="term" value="C:membrane"/>
    <property type="evidence" value="ECO:0007669"/>
    <property type="project" value="InterPro"/>
</dbReference>
<evidence type="ECO:0000256" key="7">
    <source>
        <dbReference type="ARBA" id="ARBA00023136"/>
    </source>
</evidence>
<feature type="transmembrane region" description="Helical" evidence="9">
    <location>
        <begin position="106"/>
        <end position="123"/>
    </location>
</feature>
<dbReference type="InterPro" id="IPR000425">
    <property type="entry name" value="MIP"/>
</dbReference>
<dbReference type="InterPro" id="IPR022357">
    <property type="entry name" value="MIP_CS"/>
</dbReference>
<proteinExistence type="inferred from homology"/>
<comment type="subcellular location">
    <subcellularLocation>
        <location evidence="1">Endomembrane system</location>
        <topology evidence="1">Multi-pass membrane protein</topology>
    </subcellularLocation>
</comment>
<evidence type="ECO:0000256" key="4">
    <source>
        <dbReference type="ARBA" id="ARBA00022692"/>
    </source>
</evidence>
<protein>
    <submittedName>
        <fullName evidence="12">GDT1 family protein</fullName>
    </submittedName>
</protein>
<dbReference type="AlphaFoldDB" id="A0A3P8AAV9"/>
<dbReference type="WBParaSite" id="HPBE_0001125501-mRNA-1">
    <property type="protein sequence ID" value="HPBE_0001125501-mRNA-1"/>
    <property type="gene ID" value="HPBE_0001125501"/>
</dbReference>
<keyword evidence="3 8" id="KW-0813">Transport</keyword>
<keyword evidence="11" id="KW-1185">Reference proteome</keyword>
<evidence type="ECO:0000256" key="8">
    <source>
        <dbReference type="RuleBase" id="RU000477"/>
    </source>
</evidence>
<evidence type="ECO:0000313" key="10">
    <source>
        <dbReference type="EMBL" id="VDO87993.1"/>
    </source>
</evidence>
<evidence type="ECO:0000256" key="5">
    <source>
        <dbReference type="ARBA" id="ARBA00022737"/>
    </source>
</evidence>
<evidence type="ECO:0000313" key="11">
    <source>
        <dbReference type="Proteomes" id="UP000050761"/>
    </source>
</evidence>
<dbReference type="PRINTS" id="PR00783">
    <property type="entry name" value="MINTRINSICP"/>
</dbReference>
<dbReference type="PROSITE" id="PS00221">
    <property type="entry name" value="MIP"/>
    <property type="match status" value="1"/>
</dbReference>
<name>A0A3P8AAV9_HELPZ</name>
<dbReference type="SUPFAM" id="SSF81338">
    <property type="entry name" value="Aquaporin-like"/>
    <property type="match status" value="1"/>
</dbReference>
<comment type="similarity">
    <text evidence="2 8">Belongs to the MIP/aquaporin (TC 1.A.8) family.</text>
</comment>
<dbReference type="Pfam" id="PF00230">
    <property type="entry name" value="MIP"/>
    <property type="match status" value="1"/>
</dbReference>
<gene>
    <name evidence="10" type="ORF">HPBE_LOCUS11256</name>
</gene>
<dbReference type="OrthoDB" id="3222at2759"/>
<evidence type="ECO:0000313" key="12">
    <source>
        <dbReference type="WBParaSite" id="HPBE_0001125501-mRNA-1"/>
    </source>
</evidence>
<dbReference type="GO" id="GO:0012505">
    <property type="term" value="C:endomembrane system"/>
    <property type="evidence" value="ECO:0007669"/>
    <property type="project" value="UniProtKB-SubCell"/>
</dbReference>
<dbReference type="InterPro" id="IPR023271">
    <property type="entry name" value="Aquaporin-like"/>
</dbReference>
<evidence type="ECO:0000256" key="9">
    <source>
        <dbReference type="SAM" id="Phobius"/>
    </source>
</evidence>